<sequence>MAVFGIRFLVLSIFVSAGIFISGDSVVTGLTCRVDVEDLIAECSQYVGNAGPKVAPSQGCCEAIETVDVPCACKYVTREVERIVSMEKVVYVSEFCGIALQHGMKCGSKRNQSL</sequence>
<keyword evidence="1" id="KW-0732">Signal</keyword>
<proteinExistence type="predicted"/>
<accession>A0AAP0RS36</accession>
<evidence type="ECO:0000313" key="4">
    <source>
        <dbReference type="Proteomes" id="UP001415857"/>
    </source>
</evidence>
<dbReference type="AlphaFoldDB" id="A0AAP0RS36"/>
<feature type="chain" id="PRO_5042886719" description="Bifunctional inhibitor/plant lipid transfer protein/seed storage helical domain-containing protein" evidence="1">
    <location>
        <begin position="18"/>
        <end position="114"/>
    </location>
</feature>
<organism evidence="3 4">
    <name type="scientific">Liquidambar formosana</name>
    <name type="common">Formosan gum</name>
    <dbReference type="NCBI Taxonomy" id="63359"/>
    <lineage>
        <taxon>Eukaryota</taxon>
        <taxon>Viridiplantae</taxon>
        <taxon>Streptophyta</taxon>
        <taxon>Embryophyta</taxon>
        <taxon>Tracheophyta</taxon>
        <taxon>Spermatophyta</taxon>
        <taxon>Magnoliopsida</taxon>
        <taxon>eudicotyledons</taxon>
        <taxon>Gunneridae</taxon>
        <taxon>Pentapetalae</taxon>
        <taxon>Saxifragales</taxon>
        <taxon>Altingiaceae</taxon>
        <taxon>Liquidambar</taxon>
    </lineage>
</organism>
<dbReference type="InterPro" id="IPR016140">
    <property type="entry name" value="Bifunc_inhib/LTP/seed_store"/>
</dbReference>
<evidence type="ECO:0000259" key="2">
    <source>
        <dbReference type="Pfam" id="PF14368"/>
    </source>
</evidence>
<dbReference type="CDD" id="cd04660">
    <property type="entry name" value="nsLTP_like"/>
    <property type="match status" value="1"/>
</dbReference>
<dbReference type="PANTHER" id="PTHR33286">
    <property type="entry name" value="BIFUNCTIONAL INHIBITOR/LIPID-TRANSFER PROTEIN/SEED STORAGE 2S ALBUMIN SUPERFAMILY PROTEIN"/>
    <property type="match status" value="1"/>
</dbReference>
<name>A0AAP0RS36_LIQFO</name>
<dbReference type="Gene3D" id="1.10.110.10">
    <property type="entry name" value="Plant lipid-transfer and hydrophobic proteins"/>
    <property type="match status" value="1"/>
</dbReference>
<keyword evidence="4" id="KW-1185">Reference proteome</keyword>
<gene>
    <name evidence="3" type="ORF">L1049_011777</name>
</gene>
<protein>
    <recommendedName>
        <fullName evidence="2">Bifunctional inhibitor/plant lipid transfer protein/seed storage helical domain-containing protein</fullName>
    </recommendedName>
</protein>
<feature type="signal peptide" evidence="1">
    <location>
        <begin position="1"/>
        <end position="17"/>
    </location>
</feature>
<dbReference type="EMBL" id="JBBPBK010000006">
    <property type="protein sequence ID" value="KAK9283530.1"/>
    <property type="molecule type" value="Genomic_DNA"/>
</dbReference>
<reference evidence="3 4" key="1">
    <citation type="journal article" date="2024" name="Plant J.">
        <title>Genome sequences and population genomics reveal climatic adaptation and genomic divergence between two closely related sweetgum species.</title>
        <authorList>
            <person name="Xu W.Q."/>
            <person name="Ren C.Q."/>
            <person name="Zhang X.Y."/>
            <person name="Comes H.P."/>
            <person name="Liu X.H."/>
            <person name="Li Y.G."/>
            <person name="Kettle C.J."/>
            <person name="Jalonen R."/>
            <person name="Gaisberger H."/>
            <person name="Ma Y.Z."/>
            <person name="Qiu Y.X."/>
        </authorList>
    </citation>
    <scope>NUCLEOTIDE SEQUENCE [LARGE SCALE GENOMIC DNA]</scope>
    <source>
        <strain evidence="3">Hangzhou</strain>
    </source>
</reference>
<comment type="caution">
    <text evidence="3">The sequence shown here is derived from an EMBL/GenBank/DDBJ whole genome shotgun (WGS) entry which is preliminary data.</text>
</comment>
<dbReference type="InterPro" id="IPR044741">
    <property type="entry name" value="NsLTP-like"/>
</dbReference>
<evidence type="ECO:0000313" key="3">
    <source>
        <dbReference type="EMBL" id="KAK9283530.1"/>
    </source>
</evidence>
<evidence type="ECO:0000256" key="1">
    <source>
        <dbReference type="SAM" id="SignalP"/>
    </source>
</evidence>
<dbReference type="Proteomes" id="UP001415857">
    <property type="component" value="Unassembled WGS sequence"/>
</dbReference>
<dbReference type="PANTHER" id="PTHR33286:SF1">
    <property type="entry name" value="OS01G0800600 PROTEIN"/>
    <property type="match status" value="1"/>
</dbReference>
<feature type="domain" description="Bifunctional inhibitor/plant lipid transfer protein/seed storage helical" evidence="2">
    <location>
        <begin position="28"/>
        <end position="106"/>
    </location>
</feature>
<dbReference type="SUPFAM" id="SSF47699">
    <property type="entry name" value="Bifunctional inhibitor/lipid-transfer protein/seed storage 2S albumin"/>
    <property type="match status" value="1"/>
</dbReference>
<dbReference type="Pfam" id="PF14368">
    <property type="entry name" value="LTP_2"/>
    <property type="match status" value="1"/>
</dbReference>
<dbReference type="InterPro" id="IPR036312">
    <property type="entry name" value="Bifun_inhib/LTP/seed_sf"/>
</dbReference>